<dbReference type="EMBL" id="JACGWJ010000024">
    <property type="protein sequence ID" value="KAL0319967.1"/>
    <property type="molecule type" value="Genomic_DNA"/>
</dbReference>
<protein>
    <submittedName>
        <fullName evidence="4">G-type lectin S-receptor-like serine/threonine-protein kinase SD1-13</fullName>
    </submittedName>
</protein>
<keyword evidence="2" id="KW-0325">Glycoprotein</keyword>
<sequence length="125" mass="13930">MFFSRCPCIGSNTISAGQSLFSNQTIISKSGKFELSFFAPGNSDNLYVRIWYRSIPVGTVVWVADRNNPIPQSSHNISQMELLNGILFLYANSVTIWFVETSNATKAVILGTRNFVMRNGSGIIW</sequence>
<reference evidence="4" key="2">
    <citation type="journal article" date="2024" name="Plant">
        <title>Genomic evolution and insights into agronomic trait innovations of Sesamum species.</title>
        <authorList>
            <person name="Miao H."/>
            <person name="Wang L."/>
            <person name="Qu L."/>
            <person name="Liu H."/>
            <person name="Sun Y."/>
            <person name="Le M."/>
            <person name="Wang Q."/>
            <person name="Wei S."/>
            <person name="Zheng Y."/>
            <person name="Lin W."/>
            <person name="Duan Y."/>
            <person name="Cao H."/>
            <person name="Xiong S."/>
            <person name="Wang X."/>
            <person name="Wei L."/>
            <person name="Li C."/>
            <person name="Ma Q."/>
            <person name="Ju M."/>
            <person name="Zhao R."/>
            <person name="Li G."/>
            <person name="Mu C."/>
            <person name="Tian Q."/>
            <person name="Mei H."/>
            <person name="Zhang T."/>
            <person name="Gao T."/>
            <person name="Zhang H."/>
        </authorList>
    </citation>
    <scope>NUCLEOTIDE SEQUENCE</scope>
    <source>
        <strain evidence="4">G02</strain>
    </source>
</reference>
<dbReference type="Gene3D" id="2.90.10.10">
    <property type="entry name" value="Bulb-type lectin domain"/>
    <property type="match status" value="1"/>
</dbReference>
<dbReference type="InterPro" id="IPR001480">
    <property type="entry name" value="Bulb-type_lectin_dom"/>
</dbReference>
<name>A0AAW2LL25_SESRA</name>
<evidence type="ECO:0000313" key="4">
    <source>
        <dbReference type="EMBL" id="KAL0319967.1"/>
    </source>
</evidence>
<proteinExistence type="predicted"/>
<reference evidence="4" key="1">
    <citation type="submission" date="2020-06" db="EMBL/GenBank/DDBJ databases">
        <authorList>
            <person name="Li T."/>
            <person name="Hu X."/>
            <person name="Zhang T."/>
            <person name="Song X."/>
            <person name="Zhang H."/>
            <person name="Dai N."/>
            <person name="Sheng W."/>
            <person name="Hou X."/>
            <person name="Wei L."/>
        </authorList>
    </citation>
    <scope>NUCLEOTIDE SEQUENCE</scope>
    <source>
        <strain evidence="4">G02</strain>
        <tissue evidence="4">Leaf</tissue>
    </source>
</reference>
<dbReference type="GO" id="GO:0016301">
    <property type="term" value="F:kinase activity"/>
    <property type="evidence" value="ECO:0007669"/>
    <property type="project" value="UniProtKB-KW"/>
</dbReference>
<keyword evidence="4" id="KW-0418">Kinase</keyword>
<comment type="caution">
    <text evidence="4">The sequence shown here is derived from an EMBL/GenBank/DDBJ whole genome shotgun (WGS) entry which is preliminary data.</text>
</comment>
<dbReference type="InterPro" id="IPR036426">
    <property type="entry name" value="Bulb-type_lectin_dom_sf"/>
</dbReference>
<dbReference type="PANTHER" id="PTHR32444">
    <property type="entry name" value="BULB-TYPE LECTIN DOMAIN-CONTAINING PROTEIN"/>
    <property type="match status" value="1"/>
</dbReference>
<evidence type="ECO:0000256" key="1">
    <source>
        <dbReference type="ARBA" id="ARBA00022729"/>
    </source>
</evidence>
<dbReference type="PANTHER" id="PTHR32444:SF247">
    <property type="entry name" value="OS01G0958200 PROTEIN"/>
    <property type="match status" value="1"/>
</dbReference>
<dbReference type="SUPFAM" id="SSF51110">
    <property type="entry name" value="alpha-D-mannose-specific plant lectins"/>
    <property type="match status" value="1"/>
</dbReference>
<accession>A0AAW2LL25</accession>
<dbReference type="SMART" id="SM00108">
    <property type="entry name" value="B_lectin"/>
    <property type="match status" value="1"/>
</dbReference>
<dbReference type="AlphaFoldDB" id="A0AAW2LL25"/>
<feature type="domain" description="Bulb-type lectin" evidence="3">
    <location>
        <begin position="11"/>
        <end position="125"/>
    </location>
</feature>
<evidence type="ECO:0000259" key="3">
    <source>
        <dbReference type="PROSITE" id="PS50927"/>
    </source>
</evidence>
<keyword evidence="1" id="KW-0732">Signal</keyword>
<gene>
    <name evidence="4" type="ORF">Sradi_5258200</name>
</gene>
<evidence type="ECO:0000256" key="2">
    <source>
        <dbReference type="ARBA" id="ARBA00023180"/>
    </source>
</evidence>
<dbReference type="PROSITE" id="PS50927">
    <property type="entry name" value="BULB_LECTIN"/>
    <property type="match status" value="1"/>
</dbReference>
<organism evidence="4">
    <name type="scientific">Sesamum radiatum</name>
    <name type="common">Black benniseed</name>
    <dbReference type="NCBI Taxonomy" id="300843"/>
    <lineage>
        <taxon>Eukaryota</taxon>
        <taxon>Viridiplantae</taxon>
        <taxon>Streptophyta</taxon>
        <taxon>Embryophyta</taxon>
        <taxon>Tracheophyta</taxon>
        <taxon>Spermatophyta</taxon>
        <taxon>Magnoliopsida</taxon>
        <taxon>eudicotyledons</taxon>
        <taxon>Gunneridae</taxon>
        <taxon>Pentapetalae</taxon>
        <taxon>asterids</taxon>
        <taxon>lamiids</taxon>
        <taxon>Lamiales</taxon>
        <taxon>Pedaliaceae</taxon>
        <taxon>Sesamum</taxon>
    </lineage>
</organism>
<keyword evidence="4" id="KW-0808">Transferase</keyword>